<evidence type="ECO:0000313" key="1">
    <source>
        <dbReference type="EMBL" id="KAK4020438.1"/>
    </source>
</evidence>
<gene>
    <name evidence="1" type="ORF">OUZ56_002416</name>
</gene>
<keyword evidence="2" id="KW-1185">Reference proteome</keyword>
<name>A0ABR0A615_9CRUS</name>
<comment type="caution">
    <text evidence="1">The sequence shown here is derived from an EMBL/GenBank/DDBJ whole genome shotgun (WGS) entry which is preliminary data.</text>
</comment>
<sequence length="170" mass="19836">MATVPSGSALASRVKHKIFKFRDTQARQGNIFKCLLLLRRCQTQILNVPTSEVLKYNCVLYLPMPQRANFIFTFGPVNLHFFIILSIGHLHYLQADCRFTIIYTTRQHRTQSSLPFQKVWFRRPGRLLLLACVKNSERNIVTRVSFPTLRNRPAHPGRLNFWEMENCETG</sequence>
<dbReference type="Proteomes" id="UP001234178">
    <property type="component" value="Unassembled WGS sequence"/>
</dbReference>
<evidence type="ECO:0000313" key="2">
    <source>
        <dbReference type="Proteomes" id="UP001234178"/>
    </source>
</evidence>
<organism evidence="1 2">
    <name type="scientific">Daphnia magna</name>
    <dbReference type="NCBI Taxonomy" id="35525"/>
    <lineage>
        <taxon>Eukaryota</taxon>
        <taxon>Metazoa</taxon>
        <taxon>Ecdysozoa</taxon>
        <taxon>Arthropoda</taxon>
        <taxon>Crustacea</taxon>
        <taxon>Branchiopoda</taxon>
        <taxon>Diplostraca</taxon>
        <taxon>Cladocera</taxon>
        <taxon>Anomopoda</taxon>
        <taxon>Daphniidae</taxon>
        <taxon>Daphnia</taxon>
    </lineage>
</organism>
<protein>
    <submittedName>
        <fullName evidence="1">Uncharacterized protein</fullName>
    </submittedName>
</protein>
<accession>A0ABR0A615</accession>
<reference evidence="1 2" key="1">
    <citation type="journal article" date="2023" name="Nucleic Acids Res.">
        <title>The hologenome of Daphnia magna reveals possible DNA methylation and microbiome-mediated evolution of the host genome.</title>
        <authorList>
            <person name="Chaturvedi A."/>
            <person name="Li X."/>
            <person name="Dhandapani V."/>
            <person name="Marshall H."/>
            <person name="Kissane S."/>
            <person name="Cuenca-Cambronero M."/>
            <person name="Asole G."/>
            <person name="Calvet F."/>
            <person name="Ruiz-Romero M."/>
            <person name="Marangio P."/>
            <person name="Guigo R."/>
            <person name="Rago D."/>
            <person name="Mirbahai L."/>
            <person name="Eastwood N."/>
            <person name="Colbourne J.K."/>
            <person name="Zhou J."/>
            <person name="Mallon E."/>
            <person name="Orsini L."/>
        </authorList>
    </citation>
    <scope>NUCLEOTIDE SEQUENCE [LARGE SCALE GENOMIC DNA]</scope>
    <source>
        <strain evidence="1">LRV0_1</strain>
    </source>
</reference>
<proteinExistence type="predicted"/>
<dbReference type="EMBL" id="JAOYFB010000036">
    <property type="protein sequence ID" value="KAK4020438.1"/>
    <property type="molecule type" value="Genomic_DNA"/>
</dbReference>